<dbReference type="EMBL" id="RDEX01000001">
    <property type="protein sequence ID" value="RLY93827.1"/>
    <property type="molecule type" value="Genomic_DNA"/>
</dbReference>
<evidence type="ECO:0000256" key="2">
    <source>
        <dbReference type="SAM" id="Phobius"/>
    </source>
</evidence>
<keyword evidence="2" id="KW-1133">Transmembrane helix</keyword>
<dbReference type="RefSeq" id="WP_121863863.1">
    <property type="nucleotide sequence ID" value="NZ_RDEX01000001.1"/>
</dbReference>
<dbReference type="Proteomes" id="UP000277871">
    <property type="component" value="Unassembled WGS sequence"/>
</dbReference>
<name>A0A3L9L9S1_9MICC</name>
<keyword evidence="2" id="KW-0472">Membrane</keyword>
<feature type="transmembrane region" description="Helical" evidence="2">
    <location>
        <begin position="120"/>
        <end position="142"/>
    </location>
</feature>
<feature type="compositionally biased region" description="Basic residues" evidence="1">
    <location>
        <begin position="167"/>
        <end position="181"/>
    </location>
</feature>
<accession>A0A3L9L9S1</accession>
<comment type="caution">
    <text evidence="3">The sequence shown here is derived from an EMBL/GenBank/DDBJ whole genome shotgun (WGS) entry which is preliminary data.</text>
</comment>
<reference evidence="3 4" key="1">
    <citation type="submission" date="2018-10" db="EMBL/GenBank/DDBJ databases">
        <title>Kocuria tytonicola, new bacteria from the preen glands of American barn owls (Tyto furcata).</title>
        <authorList>
            <person name="Braun M.S."/>
            <person name="Wang E."/>
            <person name="Zimmermann S."/>
            <person name="Boutin S."/>
            <person name="Wagner H."/>
            <person name="Wink M."/>
        </authorList>
    </citation>
    <scope>NUCLEOTIDE SEQUENCE [LARGE SCALE GENOMIC DNA]</scope>
    <source>
        <strain evidence="3 4">473</strain>
    </source>
</reference>
<evidence type="ECO:0000313" key="3">
    <source>
        <dbReference type="EMBL" id="RLY93827.1"/>
    </source>
</evidence>
<proteinExistence type="predicted"/>
<feature type="transmembrane region" description="Helical" evidence="2">
    <location>
        <begin position="81"/>
        <end position="100"/>
    </location>
</feature>
<feature type="transmembrane region" description="Helical" evidence="2">
    <location>
        <begin position="20"/>
        <end position="42"/>
    </location>
</feature>
<sequence length="181" mass="18622">MTAVSSWQSALPGLFCGRRLPLRLLLVAGLGASVVVHLGMAADGTHGTVMSVLMLVMALTCLSCLTGLLRSVSAQSTATTTMVMAALMALVHVLILPLMSGGTHAHHGSPARPFAPAGGGLAAMVLVAVLELAVAGLASAWLRGARRRRVALSPGHRPRTVGPGLPRPRHAPVHRHAHTTA</sequence>
<dbReference type="AlphaFoldDB" id="A0A3L9L9S1"/>
<evidence type="ECO:0000256" key="1">
    <source>
        <dbReference type="SAM" id="MobiDB-lite"/>
    </source>
</evidence>
<keyword evidence="2" id="KW-0812">Transmembrane</keyword>
<feature type="transmembrane region" description="Helical" evidence="2">
    <location>
        <begin position="48"/>
        <end position="69"/>
    </location>
</feature>
<protein>
    <submittedName>
        <fullName evidence="3">Uncharacterized protein</fullName>
    </submittedName>
</protein>
<keyword evidence="4" id="KW-1185">Reference proteome</keyword>
<organism evidence="3 4">
    <name type="scientific">Kocuria tytonicola</name>
    <dbReference type="NCBI Taxonomy" id="2055946"/>
    <lineage>
        <taxon>Bacteria</taxon>
        <taxon>Bacillati</taxon>
        <taxon>Actinomycetota</taxon>
        <taxon>Actinomycetes</taxon>
        <taxon>Micrococcales</taxon>
        <taxon>Micrococcaceae</taxon>
        <taxon>Kocuria</taxon>
    </lineage>
</organism>
<gene>
    <name evidence="3" type="ORF">EAE32_00835</name>
</gene>
<feature type="region of interest" description="Disordered" evidence="1">
    <location>
        <begin position="152"/>
        <end position="181"/>
    </location>
</feature>
<evidence type="ECO:0000313" key="4">
    <source>
        <dbReference type="Proteomes" id="UP000277871"/>
    </source>
</evidence>